<sequence>MRHTGPLLCLAASIAHAASDLPRPRGVGPEFAKFYKDAETFTCISNPSIKLPVARVNDDFCDCPDGSDEPGTAACASLSPLSPSSPADTSIVDTINSTIALPGFYCKNKGHKPAYIPFTAVNDGICDYDSCCDGSDEYEGLAKCPDKCDSIGKEYRKAEESRQKSLSAARAKRKELIAEAAKLRKEAEDEIKNLETQITAAEVTVKQAQDTLKDVEKRERGKMGKGAGGKAGELSLLVNQAKDRAQELRTNLIRVREERETAKSRLEELEKLLSAFKEEYNPNFNDEGVKRAVRAWEDYAARDKPAISDAAHDRDLDEITKSDEESGFSWDSFLTASEPENPELDLLYSFESYLPAPLRDWLDTQLRSLRQTLMDNGILAHPVESPLPSESKPLTDARAAVTSAESSLNGLRTNLDNHRNDLTKDYGQSDVFRSLAKTCISQDSGEYTYEMCYMGSTTQKPKKGGGNTGMGNFARFEVVDVDDEVRPDGKGLGSGKRLAMKFENGQHCWNGPNRSTMVVMACAAQGEIWKVTEEEKCVYRMEVGTPAVCGWSAEGEREGEGQARVRDEL</sequence>
<keyword evidence="2 6" id="KW-0732">Signal</keyword>
<feature type="signal peptide" evidence="6">
    <location>
        <begin position="1"/>
        <end position="17"/>
    </location>
</feature>
<name>A0A2P8A5S1_9PEZI</name>
<keyword evidence="9" id="KW-1185">Reference proteome</keyword>
<keyword evidence="5" id="KW-0175">Coiled coil</keyword>
<comment type="caution">
    <text evidence="8">The sequence shown here is derived from an EMBL/GenBank/DDBJ whole genome shotgun (WGS) entry which is preliminary data.</text>
</comment>
<dbReference type="STRING" id="40998.A0A2P8A5S1"/>
<evidence type="ECO:0000313" key="9">
    <source>
        <dbReference type="Proteomes" id="UP000243723"/>
    </source>
</evidence>
<organism evidence="8 9">
    <name type="scientific">Elsinoe australis</name>
    <dbReference type="NCBI Taxonomy" id="40998"/>
    <lineage>
        <taxon>Eukaryota</taxon>
        <taxon>Fungi</taxon>
        <taxon>Dikarya</taxon>
        <taxon>Ascomycota</taxon>
        <taxon>Pezizomycotina</taxon>
        <taxon>Dothideomycetes</taxon>
        <taxon>Dothideomycetidae</taxon>
        <taxon>Myriangiales</taxon>
        <taxon>Elsinoaceae</taxon>
        <taxon>Elsinoe</taxon>
    </lineage>
</organism>
<reference evidence="8 9" key="1">
    <citation type="submission" date="2017-05" db="EMBL/GenBank/DDBJ databases">
        <title>Draft genome sequence of Elsinoe australis.</title>
        <authorList>
            <person name="Cheng Q."/>
        </authorList>
    </citation>
    <scope>NUCLEOTIDE SEQUENCE [LARGE SCALE GENOMIC DNA]</scope>
    <source>
        <strain evidence="8 9">NL1</strain>
    </source>
</reference>
<evidence type="ECO:0000256" key="3">
    <source>
        <dbReference type="ARBA" id="ARBA00022824"/>
    </source>
</evidence>
<dbReference type="InterPro" id="IPR036607">
    <property type="entry name" value="PRKCSH"/>
</dbReference>
<dbReference type="InterPro" id="IPR009011">
    <property type="entry name" value="Man6P_isomerase_rcpt-bd_dom_sf"/>
</dbReference>
<dbReference type="Pfam" id="PF13015">
    <property type="entry name" value="PRKCSH_1"/>
    <property type="match status" value="1"/>
</dbReference>
<gene>
    <name evidence="8" type="ORF">B9Z65_4694</name>
</gene>
<dbReference type="Pfam" id="PF12999">
    <property type="entry name" value="PRKCSH-like"/>
    <property type="match status" value="2"/>
</dbReference>
<dbReference type="PANTHER" id="PTHR12630:SF1">
    <property type="entry name" value="GLUCOSIDASE 2 SUBUNIT BETA"/>
    <property type="match status" value="1"/>
</dbReference>
<evidence type="ECO:0000259" key="7">
    <source>
        <dbReference type="PROSITE" id="PS51914"/>
    </source>
</evidence>
<feature type="domain" description="MRH" evidence="7">
    <location>
        <begin position="437"/>
        <end position="551"/>
    </location>
</feature>
<protein>
    <recommendedName>
        <fullName evidence="1">Glucosidase 2 subunit beta</fullName>
    </recommendedName>
</protein>
<dbReference type="AlphaFoldDB" id="A0A2P8A5S1"/>
<evidence type="ECO:0000256" key="5">
    <source>
        <dbReference type="SAM" id="Coils"/>
    </source>
</evidence>
<dbReference type="InterPro" id="IPR039794">
    <property type="entry name" value="Gtb1-like"/>
</dbReference>
<dbReference type="InterPro" id="IPR044865">
    <property type="entry name" value="MRH_dom"/>
</dbReference>
<dbReference type="Proteomes" id="UP000243723">
    <property type="component" value="Unassembled WGS sequence"/>
</dbReference>
<accession>A0A2P8A5S1</accession>
<keyword evidence="3" id="KW-0256">Endoplasmic reticulum</keyword>
<dbReference type="GO" id="GO:0006491">
    <property type="term" value="P:N-glycan processing"/>
    <property type="evidence" value="ECO:0007669"/>
    <property type="project" value="TreeGrafter"/>
</dbReference>
<keyword evidence="4" id="KW-1015">Disulfide bond</keyword>
<dbReference type="PANTHER" id="PTHR12630">
    <property type="entry name" value="N-LINKED OLIGOSACCHARIDE PROCESSING"/>
    <property type="match status" value="1"/>
</dbReference>
<dbReference type="Gene3D" id="1.10.287.1490">
    <property type="match status" value="1"/>
</dbReference>
<dbReference type="SUPFAM" id="SSF50911">
    <property type="entry name" value="Mannose 6-phosphate receptor domain"/>
    <property type="match status" value="1"/>
</dbReference>
<dbReference type="OrthoDB" id="28322at2759"/>
<evidence type="ECO:0000256" key="2">
    <source>
        <dbReference type="ARBA" id="ARBA00022729"/>
    </source>
</evidence>
<dbReference type="InterPro" id="IPR028146">
    <property type="entry name" value="PRKCSH_N"/>
</dbReference>
<evidence type="ECO:0000313" key="8">
    <source>
        <dbReference type="EMBL" id="PSK55816.1"/>
    </source>
</evidence>
<dbReference type="PROSITE" id="PS51914">
    <property type="entry name" value="MRH"/>
    <property type="match status" value="1"/>
</dbReference>
<evidence type="ECO:0000256" key="1">
    <source>
        <dbReference type="ARBA" id="ARBA00022387"/>
    </source>
</evidence>
<dbReference type="Gene3D" id="2.70.130.10">
    <property type="entry name" value="Mannose-6-phosphate receptor binding domain"/>
    <property type="match status" value="1"/>
</dbReference>
<feature type="chain" id="PRO_5015199131" description="Glucosidase 2 subunit beta" evidence="6">
    <location>
        <begin position="18"/>
        <end position="569"/>
    </location>
</feature>
<dbReference type="GO" id="GO:0017177">
    <property type="term" value="C:glucosidase II complex"/>
    <property type="evidence" value="ECO:0007669"/>
    <property type="project" value="TreeGrafter"/>
</dbReference>
<evidence type="ECO:0000256" key="6">
    <source>
        <dbReference type="SAM" id="SignalP"/>
    </source>
</evidence>
<feature type="coiled-coil region" evidence="5">
    <location>
        <begin position="166"/>
        <end position="279"/>
    </location>
</feature>
<proteinExistence type="predicted"/>
<evidence type="ECO:0000256" key="4">
    <source>
        <dbReference type="ARBA" id="ARBA00023157"/>
    </source>
</evidence>
<dbReference type="EMBL" id="NHZQ01000066">
    <property type="protein sequence ID" value="PSK55816.1"/>
    <property type="molecule type" value="Genomic_DNA"/>
</dbReference>